<proteinExistence type="predicted"/>
<reference evidence="2 3" key="1">
    <citation type="journal article" date="2012" name="Genome Biol.">
        <title>Genome and low-iron response of an oceanic diatom adapted to chronic iron limitation.</title>
        <authorList>
            <person name="Lommer M."/>
            <person name="Specht M."/>
            <person name="Roy A.S."/>
            <person name="Kraemer L."/>
            <person name="Andreson R."/>
            <person name="Gutowska M.A."/>
            <person name="Wolf J."/>
            <person name="Bergner S.V."/>
            <person name="Schilhabel M.B."/>
            <person name="Klostermeier U.C."/>
            <person name="Beiko R.G."/>
            <person name="Rosenstiel P."/>
            <person name="Hippler M."/>
            <person name="Laroche J."/>
        </authorList>
    </citation>
    <scope>NUCLEOTIDE SEQUENCE [LARGE SCALE GENOMIC DNA]</scope>
    <source>
        <strain evidence="2 3">CCMP1005</strain>
    </source>
</reference>
<sequence length="162" mass="17877">MASAERNAEIWSTRLQREILALESKDDGPNKIELLPPFIKTIGHILNLEGGIAKVEFQVDVEVNNEIREVESEEEAAEQASADEATGNDEEESSKTAPAGNESKTNPEQQNDPVETETKKEDSVIILVLDASLYWKPDASNSEPPTSPQCYPFIKPLAILKD</sequence>
<dbReference type="Proteomes" id="UP000266841">
    <property type="component" value="Unassembled WGS sequence"/>
</dbReference>
<feature type="region of interest" description="Disordered" evidence="1">
    <location>
        <begin position="66"/>
        <end position="122"/>
    </location>
</feature>
<gene>
    <name evidence="2" type="ORF">THAOC_32151</name>
</gene>
<feature type="compositionally biased region" description="Polar residues" evidence="1">
    <location>
        <begin position="102"/>
        <end position="113"/>
    </location>
</feature>
<dbReference type="AlphaFoldDB" id="K0RJD2"/>
<feature type="non-terminal residue" evidence="2">
    <location>
        <position position="162"/>
    </location>
</feature>
<comment type="caution">
    <text evidence="2">The sequence shown here is derived from an EMBL/GenBank/DDBJ whole genome shotgun (WGS) entry which is preliminary data.</text>
</comment>
<keyword evidence="3" id="KW-1185">Reference proteome</keyword>
<evidence type="ECO:0000313" key="2">
    <source>
        <dbReference type="EMBL" id="EJK49011.1"/>
    </source>
</evidence>
<protein>
    <submittedName>
        <fullName evidence="2">Uncharacterized protein</fullName>
    </submittedName>
</protein>
<organism evidence="2 3">
    <name type="scientific">Thalassiosira oceanica</name>
    <name type="common">Marine diatom</name>
    <dbReference type="NCBI Taxonomy" id="159749"/>
    <lineage>
        <taxon>Eukaryota</taxon>
        <taxon>Sar</taxon>
        <taxon>Stramenopiles</taxon>
        <taxon>Ochrophyta</taxon>
        <taxon>Bacillariophyta</taxon>
        <taxon>Coscinodiscophyceae</taxon>
        <taxon>Thalassiosirophycidae</taxon>
        <taxon>Thalassiosirales</taxon>
        <taxon>Thalassiosiraceae</taxon>
        <taxon>Thalassiosira</taxon>
    </lineage>
</organism>
<evidence type="ECO:0000256" key="1">
    <source>
        <dbReference type="SAM" id="MobiDB-lite"/>
    </source>
</evidence>
<dbReference type="OrthoDB" id="41148at2759"/>
<evidence type="ECO:0000313" key="3">
    <source>
        <dbReference type="Proteomes" id="UP000266841"/>
    </source>
</evidence>
<name>K0RJD2_THAOC</name>
<dbReference type="EMBL" id="AGNL01045199">
    <property type="protein sequence ID" value="EJK49011.1"/>
    <property type="molecule type" value="Genomic_DNA"/>
</dbReference>
<accession>K0RJD2</accession>